<dbReference type="GO" id="GO:0008113">
    <property type="term" value="F:peptide-methionine (S)-S-oxide reductase activity"/>
    <property type="evidence" value="ECO:0007669"/>
    <property type="project" value="UniProtKB-EC"/>
</dbReference>
<evidence type="ECO:0000256" key="4">
    <source>
        <dbReference type="ARBA" id="ARBA00047806"/>
    </source>
</evidence>
<dbReference type="Gene3D" id="3.30.1060.10">
    <property type="entry name" value="Peptide methionine sulphoxide reductase MsrA"/>
    <property type="match status" value="1"/>
</dbReference>
<evidence type="ECO:0000256" key="2">
    <source>
        <dbReference type="ARBA" id="ARBA00023268"/>
    </source>
</evidence>
<feature type="domain" description="MsrB" evidence="8">
    <location>
        <begin position="26"/>
        <end position="148"/>
    </location>
</feature>
<dbReference type="Pfam" id="PF01641">
    <property type="entry name" value="SelR"/>
    <property type="match status" value="1"/>
</dbReference>
<dbReference type="RefSeq" id="WP_088399238.1">
    <property type="nucleotide sequence ID" value="NZ_JAZGZP010000004.1"/>
</dbReference>
<comment type="catalytic activity">
    <reaction evidence="6 7">
        <text>[thioredoxin]-disulfide + L-methionine + H2O = L-methionine (S)-S-oxide + [thioredoxin]-dithiol</text>
        <dbReference type="Rhea" id="RHEA:19993"/>
        <dbReference type="Rhea" id="RHEA-COMP:10698"/>
        <dbReference type="Rhea" id="RHEA-COMP:10700"/>
        <dbReference type="ChEBI" id="CHEBI:15377"/>
        <dbReference type="ChEBI" id="CHEBI:29950"/>
        <dbReference type="ChEBI" id="CHEBI:50058"/>
        <dbReference type="ChEBI" id="CHEBI:57844"/>
        <dbReference type="ChEBI" id="CHEBI:58772"/>
        <dbReference type="EC" id="1.8.4.11"/>
    </reaction>
</comment>
<sequence length="323" mass="37326">MLRWLDIIKFVTTGNPIPDKRIEKSDQEWKNILTKEQYSFTRKKAGEKKLNSESPSFFEAEQYNCVCCNTLLFDSDQKLNSNSTLPIFSQPIKKNTIAYHKDRSFGFYQIEATCNTCDAHLGHVYQDDSVSGSLRYCINIIALKRINHNLKKATFGGGCFWCTEAVFEQLKGVEKVENGYSGGKISNPTYREVSSGITGHAEVIQFTYNPNIISYADLIKIHLTTHDPTITNTQATGTDSQYRSVIFYRSKEEKETAMKVIKEIQEKLEDPINTELVMFKHFFLAEEYHQNYYNNNKDKNVYCSAIINPKLRNFKKLYQDKLK</sequence>
<dbReference type="Pfam" id="PF01625">
    <property type="entry name" value="PMSR"/>
    <property type="match status" value="1"/>
</dbReference>
<comment type="function">
    <text evidence="3 7">Has an important function as a repair enzyme for proteins that have been inactivated by oxidation. Catalyzes the reversible oxidation-reduction of methionine sulfoxide in proteins to methionine.</text>
</comment>
<proteinExistence type="inferred from homology"/>
<reference evidence="9 10" key="1">
    <citation type="submission" date="2024-02" db="EMBL/GenBank/DDBJ databases">
        <title>Comparative Genomic Analysis of Flavobacterium Species Causing Columnaris Disease of Freshwater Fish in Thailand: Insights into Virulence and Resistance Mechanisms.</title>
        <authorList>
            <person name="Nguyen D."/>
            <person name="Chokmangmeepisarn P."/>
            <person name="Khianchaikhan K."/>
            <person name="Morishita M."/>
            <person name="Bunnoy A."/>
            <person name="Rodkhum C."/>
        </authorList>
    </citation>
    <scope>NUCLEOTIDE SEQUENCE [LARGE SCALE GENOMIC DNA]</scope>
    <source>
        <strain evidence="9 10">CNRT2201</strain>
    </source>
</reference>
<organism evidence="9 10">
    <name type="scientific">Flavobacterium oreochromis</name>
    <dbReference type="NCBI Taxonomy" id="2906078"/>
    <lineage>
        <taxon>Bacteria</taxon>
        <taxon>Pseudomonadati</taxon>
        <taxon>Bacteroidota</taxon>
        <taxon>Flavobacteriia</taxon>
        <taxon>Flavobacteriales</taxon>
        <taxon>Flavobacteriaceae</taxon>
        <taxon>Flavobacterium</taxon>
    </lineage>
</organism>
<comment type="catalytic activity">
    <reaction evidence="4 7">
        <text>L-methionyl-[protein] + [thioredoxin]-disulfide + H2O = L-methionyl-(S)-S-oxide-[protein] + [thioredoxin]-dithiol</text>
        <dbReference type="Rhea" id="RHEA:14217"/>
        <dbReference type="Rhea" id="RHEA-COMP:10698"/>
        <dbReference type="Rhea" id="RHEA-COMP:10700"/>
        <dbReference type="Rhea" id="RHEA-COMP:12313"/>
        <dbReference type="Rhea" id="RHEA-COMP:12315"/>
        <dbReference type="ChEBI" id="CHEBI:15377"/>
        <dbReference type="ChEBI" id="CHEBI:16044"/>
        <dbReference type="ChEBI" id="CHEBI:29950"/>
        <dbReference type="ChEBI" id="CHEBI:44120"/>
        <dbReference type="ChEBI" id="CHEBI:50058"/>
        <dbReference type="EC" id="1.8.4.11"/>
    </reaction>
</comment>
<evidence type="ECO:0000256" key="6">
    <source>
        <dbReference type="ARBA" id="ARBA00048782"/>
    </source>
</evidence>
<keyword evidence="1 7" id="KW-0560">Oxidoreductase</keyword>
<gene>
    <name evidence="7 9" type="primary">msrA</name>
    <name evidence="9" type="ORF">V3I07_03585</name>
</gene>
<evidence type="ECO:0000313" key="10">
    <source>
        <dbReference type="Proteomes" id="UP001621706"/>
    </source>
</evidence>
<dbReference type="Proteomes" id="UP001621706">
    <property type="component" value="Unassembled WGS sequence"/>
</dbReference>
<dbReference type="SUPFAM" id="SSF55068">
    <property type="entry name" value="Peptide methionine sulfoxide reductase"/>
    <property type="match status" value="1"/>
</dbReference>
<dbReference type="InterPro" id="IPR011057">
    <property type="entry name" value="Mss4-like_sf"/>
</dbReference>
<name>A0ABW8P8I9_9FLAO</name>
<comment type="similarity">
    <text evidence="7">Belongs to the MsrA Met sulfoxide reductase family.</text>
</comment>
<evidence type="ECO:0000256" key="3">
    <source>
        <dbReference type="ARBA" id="ARBA00024679"/>
    </source>
</evidence>
<evidence type="ECO:0000256" key="7">
    <source>
        <dbReference type="HAMAP-Rule" id="MF_01401"/>
    </source>
</evidence>
<comment type="catalytic activity">
    <reaction evidence="5">
        <text>L-methionyl-[protein] + [thioredoxin]-disulfide + H2O = L-methionyl-(R)-S-oxide-[protein] + [thioredoxin]-dithiol</text>
        <dbReference type="Rhea" id="RHEA:24164"/>
        <dbReference type="Rhea" id="RHEA-COMP:10698"/>
        <dbReference type="Rhea" id="RHEA-COMP:10700"/>
        <dbReference type="Rhea" id="RHEA-COMP:12313"/>
        <dbReference type="Rhea" id="RHEA-COMP:12314"/>
        <dbReference type="ChEBI" id="CHEBI:15377"/>
        <dbReference type="ChEBI" id="CHEBI:16044"/>
        <dbReference type="ChEBI" id="CHEBI:29950"/>
        <dbReference type="ChEBI" id="CHEBI:45764"/>
        <dbReference type="ChEBI" id="CHEBI:50058"/>
        <dbReference type="EC" id="1.8.4.12"/>
    </reaction>
</comment>
<dbReference type="PANTHER" id="PTHR43774:SF1">
    <property type="entry name" value="PEPTIDE METHIONINE SULFOXIDE REDUCTASE MSRA 2"/>
    <property type="match status" value="1"/>
</dbReference>
<comment type="caution">
    <text evidence="9">The sequence shown here is derived from an EMBL/GenBank/DDBJ whole genome shotgun (WGS) entry which is preliminary data.</text>
</comment>
<evidence type="ECO:0000259" key="8">
    <source>
        <dbReference type="PROSITE" id="PS51790"/>
    </source>
</evidence>
<dbReference type="EMBL" id="JAZGZP010000004">
    <property type="protein sequence ID" value="MFK6999974.1"/>
    <property type="molecule type" value="Genomic_DNA"/>
</dbReference>
<dbReference type="HAMAP" id="MF_01401">
    <property type="entry name" value="MsrA"/>
    <property type="match status" value="1"/>
</dbReference>
<protein>
    <recommendedName>
        <fullName evidence="7">Peptide methionine sulfoxide reductase MsrA</fullName>
        <shortName evidence="7">Protein-methionine-S-oxide reductase</shortName>
        <ecNumber evidence="7">1.8.4.11</ecNumber>
    </recommendedName>
    <alternativeName>
        <fullName evidence="7">Peptide-methionine (S)-S-oxide reductase</fullName>
        <shortName evidence="7">Peptide Met(O) reductase</shortName>
    </alternativeName>
</protein>
<dbReference type="NCBIfam" id="TIGR00401">
    <property type="entry name" value="msrA"/>
    <property type="match status" value="1"/>
</dbReference>
<keyword evidence="2" id="KW-0511">Multifunctional enzyme</keyword>
<keyword evidence="10" id="KW-1185">Reference proteome</keyword>
<dbReference type="NCBIfam" id="TIGR00357">
    <property type="entry name" value="peptide-methionine (R)-S-oxide reductase MsrB"/>
    <property type="match status" value="1"/>
</dbReference>
<dbReference type="Gene3D" id="2.170.150.20">
    <property type="entry name" value="Peptide methionine sulfoxide reductase"/>
    <property type="match status" value="1"/>
</dbReference>
<dbReference type="EC" id="1.8.4.11" evidence="7"/>
<evidence type="ECO:0000256" key="1">
    <source>
        <dbReference type="ARBA" id="ARBA00023002"/>
    </source>
</evidence>
<dbReference type="SUPFAM" id="SSF51316">
    <property type="entry name" value="Mss4-like"/>
    <property type="match status" value="1"/>
</dbReference>
<dbReference type="InterPro" id="IPR036509">
    <property type="entry name" value="Met_Sox_Rdtase_MsrA_sf"/>
</dbReference>
<dbReference type="PANTHER" id="PTHR43774">
    <property type="entry name" value="PEPTIDE METHIONINE SULFOXIDE REDUCTASE"/>
    <property type="match status" value="1"/>
</dbReference>
<dbReference type="PROSITE" id="PS51790">
    <property type="entry name" value="MSRB"/>
    <property type="match status" value="1"/>
</dbReference>
<accession>A0ABW8P8I9</accession>
<dbReference type="InterPro" id="IPR002569">
    <property type="entry name" value="Met_Sox_Rdtase_MsrA_dom"/>
</dbReference>
<dbReference type="InterPro" id="IPR002579">
    <property type="entry name" value="Met_Sox_Rdtase_MsrB_dom"/>
</dbReference>
<evidence type="ECO:0000313" key="9">
    <source>
        <dbReference type="EMBL" id="MFK6999974.1"/>
    </source>
</evidence>
<evidence type="ECO:0000256" key="5">
    <source>
        <dbReference type="ARBA" id="ARBA00048488"/>
    </source>
</evidence>
<feature type="active site" evidence="7">
    <location>
        <position position="159"/>
    </location>
</feature>